<name>A0A840NVR2_9ACTN</name>
<evidence type="ECO:0000313" key="1">
    <source>
        <dbReference type="EMBL" id="MBB5132884.1"/>
    </source>
</evidence>
<gene>
    <name evidence="1" type="ORF">HNP84_002605</name>
</gene>
<proteinExistence type="predicted"/>
<organism evidence="1 2">
    <name type="scientific">Thermocatellispora tengchongensis</name>
    <dbReference type="NCBI Taxonomy" id="1073253"/>
    <lineage>
        <taxon>Bacteria</taxon>
        <taxon>Bacillati</taxon>
        <taxon>Actinomycetota</taxon>
        <taxon>Actinomycetes</taxon>
        <taxon>Streptosporangiales</taxon>
        <taxon>Streptosporangiaceae</taxon>
        <taxon>Thermocatellispora</taxon>
    </lineage>
</organism>
<comment type="caution">
    <text evidence="1">The sequence shown here is derived from an EMBL/GenBank/DDBJ whole genome shotgun (WGS) entry which is preliminary data.</text>
</comment>
<dbReference type="AlphaFoldDB" id="A0A840NVR2"/>
<accession>A0A840NVR2</accession>
<sequence length="53" mass="5800">MNVRLIGEPAEVTAVALALRAVFTIDAARGPYPSRRDPAHVRLYLCIHAPKTT</sequence>
<dbReference type="Proteomes" id="UP000578449">
    <property type="component" value="Unassembled WGS sequence"/>
</dbReference>
<reference evidence="1 2" key="1">
    <citation type="submission" date="2020-08" db="EMBL/GenBank/DDBJ databases">
        <title>Genomic Encyclopedia of Type Strains, Phase IV (KMG-IV): sequencing the most valuable type-strain genomes for metagenomic binning, comparative biology and taxonomic classification.</title>
        <authorList>
            <person name="Goeker M."/>
        </authorList>
    </citation>
    <scope>NUCLEOTIDE SEQUENCE [LARGE SCALE GENOMIC DNA]</scope>
    <source>
        <strain evidence="1 2">DSM 45615</strain>
    </source>
</reference>
<evidence type="ECO:0000313" key="2">
    <source>
        <dbReference type="Proteomes" id="UP000578449"/>
    </source>
</evidence>
<dbReference type="EMBL" id="JACHGN010000005">
    <property type="protein sequence ID" value="MBB5132884.1"/>
    <property type="molecule type" value="Genomic_DNA"/>
</dbReference>
<keyword evidence="2" id="KW-1185">Reference proteome</keyword>
<dbReference type="RefSeq" id="WP_185049882.1">
    <property type="nucleotide sequence ID" value="NZ_BAABIX010000005.1"/>
</dbReference>
<protein>
    <submittedName>
        <fullName evidence="1">Uncharacterized protein</fullName>
    </submittedName>
</protein>